<dbReference type="NCBIfam" id="TIGR00057">
    <property type="entry name" value="L-threonylcarbamoyladenylate synthase"/>
    <property type="match status" value="1"/>
</dbReference>
<dbReference type="PROSITE" id="PS51163">
    <property type="entry name" value="YRDC"/>
    <property type="match status" value="1"/>
</dbReference>
<evidence type="ECO:0000313" key="2">
    <source>
        <dbReference type="EMBL" id="MBB6056296.1"/>
    </source>
</evidence>
<dbReference type="InterPro" id="IPR017945">
    <property type="entry name" value="DHBP_synth_RibB-like_a/b_dom"/>
</dbReference>
<reference evidence="2 3" key="1">
    <citation type="submission" date="2020-08" db="EMBL/GenBank/DDBJ databases">
        <title>Genomic Encyclopedia of Type Strains, Phase IV (KMG-IV): sequencing the most valuable type-strain genomes for metagenomic binning, comparative biology and taxonomic classification.</title>
        <authorList>
            <person name="Goeker M."/>
        </authorList>
    </citation>
    <scope>NUCLEOTIDE SEQUENCE [LARGE SCALE GENOMIC DNA]</scope>
    <source>
        <strain evidence="2 3">DSM 22975</strain>
    </source>
</reference>
<dbReference type="AlphaFoldDB" id="A0A841GHZ7"/>
<dbReference type="RefSeq" id="WP_188027018.1">
    <property type="nucleotide sequence ID" value="NZ_JACHGR010000007.1"/>
</dbReference>
<gene>
    <name evidence="2" type="ORF">HNR75_002228</name>
</gene>
<organism evidence="2 3">
    <name type="scientific">Tolumonas osonensis</name>
    <dbReference type="NCBI Taxonomy" id="675874"/>
    <lineage>
        <taxon>Bacteria</taxon>
        <taxon>Pseudomonadati</taxon>
        <taxon>Pseudomonadota</taxon>
        <taxon>Gammaproteobacteria</taxon>
        <taxon>Aeromonadales</taxon>
        <taxon>Aeromonadaceae</taxon>
        <taxon>Tolumonas</taxon>
    </lineage>
</organism>
<dbReference type="Proteomes" id="UP000585721">
    <property type="component" value="Unassembled WGS sequence"/>
</dbReference>
<name>A0A841GHZ7_9GAMM</name>
<comment type="caution">
    <text evidence="2">The sequence shown here is derived from an EMBL/GenBank/DDBJ whole genome shotgun (WGS) entry which is preliminary data.</text>
</comment>
<dbReference type="PANTHER" id="PTHR42828:SF3">
    <property type="entry name" value="THREONYLCARBAMOYL-AMP SYNTHASE"/>
    <property type="match status" value="1"/>
</dbReference>
<sequence>MSQYFVVHPVNPQTRLINQAVGILRQGGVIVYPTDSGYALGCMIGEKNALERICRIRHLEGEHNFTLLCSDLSELSEYARVDNAAFRLIKNNTPGAYTFILKATKEVPRRLMNEKKKTIGIRVPTNKIARALIEELGEPLMSSTLILPGQALAEADPEVIREQLEKVVDLIIDGGTQGEQPTTVIDFSEDEPKVVRFGAGDPVPFE</sequence>
<dbReference type="InterPro" id="IPR006070">
    <property type="entry name" value="Sua5-like_dom"/>
</dbReference>
<dbReference type="GO" id="GO:0003725">
    <property type="term" value="F:double-stranded RNA binding"/>
    <property type="evidence" value="ECO:0007669"/>
    <property type="project" value="InterPro"/>
</dbReference>
<dbReference type="EMBL" id="JACHGR010000007">
    <property type="protein sequence ID" value="MBB6056296.1"/>
    <property type="molecule type" value="Genomic_DNA"/>
</dbReference>
<keyword evidence="3" id="KW-1185">Reference proteome</keyword>
<evidence type="ECO:0000313" key="3">
    <source>
        <dbReference type="Proteomes" id="UP000585721"/>
    </source>
</evidence>
<feature type="domain" description="YrdC-like" evidence="1">
    <location>
        <begin position="14"/>
        <end position="200"/>
    </location>
</feature>
<proteinExistence type="predicted"/>
<dbReference type="Gene3D" id="3.90.870.10">
    <property type="entry name" value="DHBP synthase"/>
    <property type="match status" value="1"/>
</dbReference>
<dbReference type="PANTHER" id="PTHR42828">
    <property type="entry name" value="DHBP SYNTHASE RIBB-LIKE ALPHA/BETA DOMAIN-CONTAINING PROTEIN"/>
    <property type="match status" value="1"/>
</dbReference>
<dbReference type="Pfam" id="PF01300">
    <property type="entry name" value="Sua5_yciO_yrdC"/>
    <property type="match status" value="1"/>
</dbReference>
<protein>
    <submittedName>
        <fullName evidence="2">tRNA threonylcarbamoyl adenosine modification protein (Sua5/YciO/YrdC/YwlC family)</fullName>
    </submittedName>
</protein>
<dbReference type="SUPFAM" id="SSF55821">
    <property type="entry name" value="YrdC/RibB"/>
    <property type="match status" value="1"/>
</dbReference>
<accession>A0A841GHZ7</accession>
<evidence type="ECO:0000259" key="1">
    <source>
        <dbReference type="PROSITE" id="PS51163"/>
    </source>
</evidence>
<dbReference type="InterPro" id="IPR052532">
    <property type="entry name" value="SUA5_domain"/>
</dbReference>